<feature type="transmembrane region" description="Helical" evidence="10">
    <location>
        <begin position="135"/>
        <end position="162"/>
    </location>
</feature>
<dbReference type="InterPro" id="IPR000611">
    <property type="entry name" value="NPY_rcpt"/>
</dbReference>
<protein>
    <submittedName>
        <fullName evidence="12">Orphan G-protein coupled receptor 43</fullName>
    </submittedName>
</protein>
<comment type="subcellular location">
    <subcellularLocation>
        <location evidence="1">Membrane</location>
        <topology evidence="1">Multi-pass membrane protein</topology>
    </subcellularLocation>
</comment>
<keyword evidence="6 10" id="KW-0472">Membrane</keyword>
<keyword evidence="3 9" id="KW-0812">Transmembrane</keyword>
<dbReference type="PROSITE" id="PS00237">
    <property type="entry name" value="G_PROTEIN_RECEP_F1_1"/>
    <property type="match status" value="1"/>
</dbReference>
<sequence>MEVQIESEYVVYNSSVVQAEMPPYSIMEDEDPLSQTFFNMSWIPYRGQLKVIETWEVTVKVMMYVIVILLAVFGNFVVMIIVWRNKRLRTTTNYYLVNLAVADLMVTCSCTWVHLVHDLTEGWVLGALFCKFNSFAQVLSLVCSILTLTVISCDRFFGIVFAMKAHLTERRARTCIVAVWVCSIVVASPLLAYRQQFKRIWLNHTEIWCADAWPPVINPATFQIYHPSKTIYYSLATVLLFFLPIIVMSIAYSFVIWRLWSKRRPGERIEAGTVAQNKVKRKVVVMLVVLMAVFVGCWLPLQASILYSVFRHETHNQLPSWYDNFQYITTFLAYSNSALNPIIYAGFNENFRIGFLLLFGVKRSLPKRSSVSWRRNSSFSATMVTRI</sequence>
<name>A0A0K0PVQ1_PLADU</name>
<evidence type="ECO:0000256" key="10">
    <source>
        <dbReference type="SAM" id="Phobius"/>
    </source>
</evidence>
<evidence type="ECO:0000256" key="2">
    <source>
        <dbReference type="ARBA" id="ARBA00010663"/>
    </source>
</evidence>
<evidence type="ECO:0000256" key="3">
    <source>
        <dbReference type="ARBA" id="ARBA00022692"/>
    </source>
</evidence>
<organism evidence="12">
    <name type="scientific">Platynereis dumerilii</name>
    <name type="common">Dumeril's clam worm</name>
    <dbReference type="NCBI Taxonomy" id="6359"/>
    <lineage>
        <taxon>Eukaryota</taxon>
        <taxon>Metazoa</taxon>
        <taxon>Spiralia</taxon>
        <taxon>Lophotrochozoa</taxon>
        <taxon>Annelida</taxon>
        <taxon>Polychaeta</taxon>
        <taxon>Errantia</taxon>
        <taxon>Phyllodocida</taxon>
        <taxon>Nereididae</taxon>
        <taxon>Platynereis</taxon>
    </lineage>
</organism>
<evidence type="ECO:0000313" key="12">
    <source>
        <dbReference type="EMBL" id="AKQ63046.1"/>
    </source>
</evidence>
<feature type="domain" description="G-protein coupled receptors family 1 profile" evidence="11">
    <location>
        <begin position="74"/>
        <end position="344"/>
    </location>
</feature>
<dbReference type="PANTHER" id="PTHR45695">
    <property type="entry name" value="LEUCOKININ RECEPTOR-RELATED"/>
    <property type="match status" value="1"/>
</dbReference>
<evidence type="ECO:0000256" key="1">
    <source>
        <dbReference type="ARBA" id="ARBA00004141"/>
    </source>
</evidence>
<dbReference type="PRINTS" id="PR00237">
    <property type="entry name" value="GPCRRHODOPSN"/>
</dbReference>
<dbReference type="SUPFAM" id="SSF81321">
    <property type="entry name" value="Family A G protein-coupled receptor-like"/>
    <property type="match status" value="1"/>
</dbReference>
<keyword evidence="7 9" id="KW-0675">Receptor</keyword>
<dbReference type="GO" id="GO:0004983">
    <property type="term" value="F:neuropeptide Y receptor activity"/>
    <property type="evidence" value="ECO:0007669"/>
    <property type="project" value="InterPro"/>
</dbReference>
<dbReference type="SMART" id="SM01381">
    <property type="entry name" value="7TM_GPCR_Srsx"/>
    <property type="match status" value="1"/>
</dbReference>
<keyword evidence="5 9" id="KW-0297">G-protein coupled receptor</keyword>
<dbReference type="AlphaFoldDB" id="A0A0K0PVQ1"/>
<evidence type="ECO:0000256" key="9">
    <source>
        <dbReference type="RuleBase" id="RU000688"/>
    </source>
</evidence>
<feature type="transmembrane region" description="Helical" evidence="10">
    <location>
        <begin position="283"/>
        <end position="301"/>
    </location>
</feature>
<feature type="transmembrane region" description="Helical" evidence="10">
    <location>
        <begin position="174"/>
        <end position="193"/>
    </location>
</feature>
<dbReference type="PANTHER" id="PTHR45695:SF28">
    <property type="entry name" value="G-PROTEIN COUPLED RECEPTORS FAMILY 1 PROFILE DOMAIN-CONTAINING PROTEIN"/>
    <property type="match status" value="1"/>
</dbReference>
<evidence type="ECO:0000259" key="11">
    <source>
        <dbReference type="PROSITE" id="PS50262"/>
    </source>
</evidence>
<feature type="transmembrane region" description="Helical" evidence="10">
    <location>
        <begin position="61"/>
        <end position="83"/>
    </location>
</feature>
<evidence type="ECO:0000256" key="5">
    <source>
        <dbReference type="ARBA" id="ARBA00023040"/>
    </source>
</evidence>
<reference evidence="12" key="1">
    <citation type="journal article" date="2015" name="Cell Rep.">
        <title>Large-Scale Combinatorial Deorphanization of Platynereis Neuropeptide GPCRs.</title>
        <authorList>
            <person name="Bauknecht P.M."/>
            <person name="Jekely G."/>
        </authorList>
    </citation>
    <scope>NUCLEOTIDE SEQUENCE</scope>
</reference>
<dbReference type="InterPro" id="IPR017452">
    <property type="entry name" value="GPCR_Rhodpsn_7TM"/>
</dbReference>
<evidence type="ECO:0000256" key="4">
    <source>
        <dbReference type="ARBA" id="ARBA00022989"/>
    </source>
</evidence>
<dbReference type="PROSITE" id="PS50262">
    <property type="entry name" value="G_PROTEIN_RECEP_F1_2"/>
    <property type="match status" value="1"/>
</dbReference>
<dbReference type="GO" id="GO:0005886">
    <property type="term" value="C:plasma membrane"/>
    <property type="evidence" value="ECO:0007669"/>
    <property type="project" value="TreeGrafter"/>
</dbReference>
<dbReference type="FunFam" id="1.20.1070.10:FF:000291">
    <property type="entry name" value="Predicted protein"/>
    <property type="match status" value="1"/>
</dbReference>
<comment type="similarity">
    <text evidence="2 9">Belongs to the G-protein coupled receptor 1 family.</text>
</comment>
<dbReference type="PRINTS" id="PR01012">
    <property type="entry name" value="NRPEPTIDEYR"/>
</dbReference>
<evidence type="ECO:0000256" key="8">
    <source>
        <dbReference type="ARBA" id="ARBA00023224"/>
    </source>
</evidence>
<proteinExistence type="evidence at transcript level"/>
<dbReference type="EMBL" id="KP293992">
    <property type="protein sequence ID" value="AKQ63046.1"/>
    <property type="molecule type" value="mRNA"/>
</dbReference>
<feature type="transmembrane region" description="Helical" evidence="10">
    <location>
        <begin position="95"/>
        <end position="115"/>
    </location>
</feature>
<keyword evidence="8 9" id="KW-0807">Transducer</keyword>
<keyword evidence="4 10" id="KW-1133">Transmembrane helix</keyword>
<accession>A0A0K0PVQ1</accession>
<evidence type="ECO:0000256" key="6">
    <source>
        <dbReference type="ARBA" id="ARBA00023136"/>
    </source>
</evidence>
<dbReference type="Pfam" id="PF00001">
    <property type="entry name" value="7tm_1"/>
    <property type="match status" value="1"/>
</dbReference>
<dbReference type="InterPro" id="IPR000276">
    <property type="entry name" value="GPCR_Rhodpsn"/>
</dbReference>
<evidence type="ECO:0000256" key="7">
    <source>
        <dbReference type="ARBA" id="ARBA00023170"/>
    </source>
</evidence>
<feature type="transmembrane region" description="Helical" evidence="10">
    <location>
        <begin position="231"/>
        <end position="260"/>
    </location>
</feature>
<dbReference type="Gene3D" id="1.20.1070.10">
    <property type="entry name" value="Rhodopsin 7-helix transmembrane proteins"/>
    <property type="match status" value="1"/>
</dbReference>